<dbReference type="KEGG" id="sgrg:L0C25_02185"/>
<feature type="domain" description="AbiEi antitoxin N-terminal" evidence="1">
    <location>
        <begin position="4"/>
        <end position="50"/>
    </location>
</feature>
<gene>
    <name evidence="2" type="ORF">L0C25_02185</name>
</gene>
<reference evidence="2" key="1">
    <citation type="submission" date="2022-01" db="EMBL/GenBank/DDBJ databases">
        <title>Nocardioidaceae gen. sp. A5X3R13.</title>
        <authorList>
            <person name="Lopez Marin M.A."/>
            <person name="Uhlik O."/>
        </authorList>
    </citation>
    <scope>NUCLEOTIDE SEQUENCE</scope>
    <source>
        <strain evidence="2">A5X3R13</strain>
    </source>
</reference>
<evidence type="ECO:0000313" key="2">
    <source>
        <dbReference type="EMBL" id="UYM05903.1"/>
    </source>
</evidence>
<evidence type="ECO:0000259" key="1">
    <source>
        <dbReference type="Pfam" id="PF13338"/>
    </source>
</evidence>
<organism evidence="2 3">
    <name type="scientific">Solicola gregarius</name>
    <dbReference type="NCBI Taxonomy" id="2908642"/>
    <lineage>
        <taxon>Bacteria</taxon>
        <taxon>Bacillati</taxon>
        <taxon>Actinomycetota</taxon>
        <taxon>Actinomycetes</taxon>
        <taxon>Propionibacteriales</taxon>
        <taxon>Nocardioidaceae</taxon>
        <taxon>Solicola</taxon>
    </lineage>
</organism>
<proteinExistence type="predicted"/>
<name>A0AA46TK36_9ACTN</name>
<accession>A0AA46TK36</accession>
<dbReference type="RefSeq" id="WP_271634745.1">
    <property type="nucleotide sequence ID" value="NZ_CP094970.1"/>
</dbReference>
<sequence>MDVLTAIAESNGGYFRTYQALEAGYHPRDIRRALRTNVVRRIRHGTYAFAETWDHLHPEGRHVVLTNAVVRESGGAVAACSVSACALRGMSLWGHDLSQVHVVRLDGGASRREAGVVHHRASIDESDIEVVDGVPSVKAPRAVCEAATTASLEAGIVLFDSALRLGATDEESLDRQAAAMEHCPGTRQVRFGILLADGRAESPGESRNRFLFFRFNIPAPDLQVKIRASDGVLIGITDFAWDLYCHVGEFDGLIKYRRDAFGDRAPEQVVTDEKVREDAIRAEHKGMTRTIWGELESQVARRTANRTKADLERSRTLYTRNRVTIV</sequence>
<protein>
    <submittedName>
        <fullName evidence="2">Type IV toxin-antitoxin system AbiEi family antitoxin domain-containing protein</fullName>
    </submittedName>
</protein>
<dbReference type="Proteomes" id="UP001164390">
    <property type="component" value="Chromosome"/>
</dbReference>
<evidence type="ECO:0000313" key="3">
    <source>
        <dbReference type="Proteomes" id="UP001164390"/>
    </source>
</evidence>
<dbReference type="InterPro" id="IPR025159">
    <property type="entry name" value="AbiEi_N"/>
</dbReference>
<keyword evidence="3" id="KW-1185">Reference proteome</keyword>
<dbReference type="Pfam" id="PF13338">
    <property type="entry name" value="AbiEi_4"/>
    <property type="match status" value="1"/>
</dbReference>
<dbReference type="EMBL" id="CP094970">
    <property type="protein sequence ID" value="UYM05903.1"/>
    <property type="molecule type" value="Genomic_DNA"/>
</dbReference>
<dbReference type="AlphaFoldDB" id="A0AA46TK36"/>